<sequence>MRKMPQIGTTSQQMTCGTVLTRQVSRHCGIRQNATAVVGCCIVLGSLGGQAKAQQAVVQQPVVSMFGAAAGVSVPDRGSAFTAGVAGASAGTGSYGFMPNRSTGMATSTGAIETHVWIQDFAELDRQTYVAAEARFSSLPKTQRRRTAAEILRGANQSLGAAPGGGLQFRRGSLLQTGAARD</sequence>
<reference evidence="2" key="1">
    <citation type="submission" date="2016-10" db="EMBL/GenBank/DDBJ databases">
        <authorList>
            <person name="Varghese N."/>
            <person name="Submissions S."/>
        </authorList>
    </citation>
    <scope>NUCLEOTIDE SEQUENCE [LARGE SCALE GENOMIC DNA]</scope>
    <source>
        <strain evidence="2">DSM 26348</strain>
    </source>
</reference>
<evidence type="ECO:0000313" key="1">
    <source>
        <dbReference type="EMBL" id="SFH81788.1"/>
    </source>
</evidence>
<dbReference type="Proteomes" id="UP000199518">
    <property type="component" value="Unassembled WGS sequence"/>
</dbReference>
<protein>
    <submittedName>
        <fullName evidence="1">Uncharacterized protein</fullName>
    </submittedName>
</protein>
<proteinExistence type="predicted"/>
<dbReference type="AlphaFoldDB" id="A0A1I3D5C0"/>
<dbReference type="STRING" id="1576369.SAMN05421753_10394"/>
<accession>A0A1I3D5C0</accession>
<dbReference type="EMBL" id="FOQD01000003">
    <property type="protein sequence ID" value="SFH81788.1"/>
    <property type="molecule type" value="Genomic_DNA"/>
</dbReference>
<evidence type="ECO:0000313" key="2">
    <source>
        <dbReference type="Proteomes" id="UP000199518"/>
    </source>
</evidence>
<gene>
    <name evidence="1" type="ORF">SAMN05421753_10394</name>
</gene>
<name>A0A1I3D5C0_9PLAN</name>
<organism evidence="1 2">
    <name type="scientific">Planctomicrobium piriforme</name>
    <dbReference type="NCBI Taxonomy" id="1576369"/>
    <lineage>
        <taxon>Bacteria</taxon>
        <taxon>Pseudomonadati</taxon>
        <taxon>Planctomycetota</taxon>
        <taxon>Planctomycetia</taxon>
        <taxon>Planctomycetales</taxon>
        <taxon>Planctomycetaceae</taxon>
        <taxon>Planctomicrobium</taxon>
    </lineage>
</organism>
<keyword evidence="2" id="KW-1185">Reference proteome</keyword>